<evidence type="ECO:0000313" key="2">
    <source>
        <dbReference type="Proteomes" id="UP000289886"/>
    </source>
</evidence>
<gene>
    <name evidence="1" type="ORF">EOD39_2645</name>
</gene>
<dbReference type="EMBL" id="SCEB01215665">
    <property type="protein sequence ID" value="RXM28353.1"/>
    <property type="molecule type" value="Genomic_DNA"/>
</dbReference>
<dbReference type="AlphaFoldDB" id="A0A444TZJ4"/>
<organism evidence="1 2">
    <name type="scientific">Acipenser ruthenus</name>
    <name type="common">Sterlet sturgeon</name>
    <dbReference type="NCBI Taxonomy" id="7906"/>
    <lineage>
        <taxon>Eukaryota</taxon>
        <taxon>Metazoa</taxon>
        <taxon>Chordata</taxon>
        <taxon>Craniata</taxon>
        <taxon>Vertebrata</taxon>
        <taxon>Euteleostomi</taxon>
        <taxon>Actinopterygii</taxon>
        <taxon>Chondrostei</taxon>
        <taxon>Acipenseriformes</taxon>
        <taxon>Acipenseridae</taxon>
        <taxon>Acipenser</taxon>
    </lineage>
</organism>
<comment type="caution">
    <text evidence="1">The sequence shown here is derived from an EMBL/GenBank/DDBJ whole genome shotgun (WGS) entry which is preliminary data.</text>
</comment>
<dbReference type="InterPro" id="IPR035897">
    <property type="entry name" value="Toll_tir_struct_dom_sf"/>
</dbReference>
<name>A0A444TZJ4_ACIRT</name>
<dbReference type="Gene3D" id="3.40.50.10140">
    <property type="entry name" value="Toll/interleukin-1 receptor homology (TIR) domain"/>
    <property type="match status" value="1"/>
</dbReference>
<protein>
    <submittedName>
        <fullName evidence="1">Toll-like receptor 2</fullName>
    </submittedName>
</protein>
<evidence type="ECO:0000313" key="1">
    <source>
        <dbReference type="EMBL" id="RXM28353.1"/>
    </source>
</evidence>
<keyword evidence="1" id="KW-0675">Receptor</keyword>
<accession>A0A444TZJ4</accession>
<dbReference type="Proteomes" id="UP000289886">
    <property type="component" value="Unassembled WGS sequence"/>
</dbReference>
<sequence length="309" mass="34988">MCLCIQKGAKMVDPCSFRYDEDSPPMAPFCPLEREVSCVTDDDMLKLELMTCDDSEDECSSSINHTVIKITEAAIENRSPLPEVLPEDVPFKDSSNTEGNVEEGKVFSNPSTVEVNERACNFINGTHEESDLFHGLELQEKKILNINTNTTMTEESSVKLLSKSEGLKREQANFSEQQKEVKEKGIEADLSPLDGDIEECGSWAMDLTELFKGSSNEECNKQEALQKNSVKTCQKSNTVEEKLLFETVDKTSDSYIVHQKKDLVFDEKKDLLILLLLEPIPTNSIQDRFCKLRKLMNKNTFLEWPHDEA</sequence>
<proteinExistence type="predicted"/>
<reference evidence="1 2" key="1">
    <citation type="submission" date="2019-01" db="EMBL/GenBank/DDBJ databases">
        <title>Draft Genome and Complete Hox-Cluster Characterization of the Sterlet Sturgeon (Acipenser ruthenus).</title>
        <authorList>
            <person name="Wei Q."/>
        </authorList>
    </citation>
    <scope>NUCLEOTIDE SEQUENCE [LARGE SCALE GENOMIC DNA]</scope>
    <source>
        <strain evidence="1">WHYD16114868_AA</strain>
        <tissue evidence="1">Blood</tissue>
    </source>
</reference>
<keyword evidence="2" id="KW-1185">Reference proteome</keyword>